<evidence type="ECO:0000313" key="1">
    <source>
        <dbReference type="EMBL" id="MBE1589479.1"/>
    </source>
</evidence>
<protein>
    <submittedName>
        <fullName evidence="1">Uncharacterized protein</fullName>
    </submittedName>
</protein>
<accession>A0ABR9M979</accession>
<keyword evidence="2" id="KW-1185">Reference proteome</keyword>
<proteinExistence type="predicted"/>
<dbReference type="RefSeq" id="WP_192789501.1">
    <property type="nucleotide sequence ID" value="NZ_JADBEK010000001.1"/>
</dbReference>
<reference evidence="1 2" key="1">
    <citation type="submission" date="2020-10" db="EMBL/GenBank/DDBJ databases">
        <title>Sequencing the genomes of 1000 actinobacteria strains.</title>
        <authorList>
            <person name="Klenk H.-P."/>
        </authorList>
    </citation>
    <scope>NUCLEOTIDE SEQUENCE [LARGE SCALE GENOMIC DNA]</scope>
    <source>
        <strain evidence="1 2">DSM 43173</strain>
    </source>
</reference>
<comment type="caution">
    <text evidence="1">The sequence shown here is derived from an EMBL/GenBank/DDBJ whole genome shotgun (WGS) entry which is preliminary data.</text>
</comment>
<dbReference type="Proteomes" id="UP000633509">
    <property type="component" value="Unassembled WGS sequence"/>
</dbReference>
<dbReference type="EMBL" id="JADBEK010000001">
    <property type="protein sequence ID" value="MBE1589479.1"/>
    <property type="molecule type" value="Genomic_DNA"/>
</dbReference>
<organism evidence="1 2">
    <name type="scientific">Nonomuraea angiospora</name>
    <dbReference type="NCBI Taxonomy" id="46172"/>
    <lineage>
        <taxon>Bacteria</taxon>
        <taxon>Bacillati</taxon>
        <taxon>Actinomycetota</taxon>
        <taxon>Actinomycetes</taxon>
        <taxon>Streptosporangiales</taxon>
        <taxon>Streptosporangiaceae</taxon>
        <taxon>Nonomuraea</taxon>
    </lineage>
</organism>
<evidence type="ECO:0000313" key="2">
    <source>
        <dbReference type="Proteomes" id="UP000633509"/>
    </source>
</evidence>
<name>A0ABR9M979_9ACTN</name>
<gene>
    <name evidence="1" type="ORF">H4W80_007737</name>
</gene>
<sequence>MISVLDLQRLAVEKESILPEHAAQAKEPIYGVLSSLKWWEDLIHDMEGWPGEVFYPVYEYLNDLTVRDGLEEYCEALQGMARTKLTSTLNRLDERYRAVTHEDGGAELARYWRPLSEGTETRWWWTRRPNHLPPGWVGGR</sequence>